<dbReference type="Gene3D" id="3.40.140.10">
    <property type="entry name" value="Cytidine Deaminase, domain 2"/>
    <property type="match status" value="1"/>
</dbReference>
<evidence type="ECO:0000313" key="7">
    <source>
        <dbReference type="EMBL" id="SVB08136.1"/>
    </source>
</evidence>
<dbReference type="InterPro" id="IPR037518">
    <property type="entry name" value="MPN"/>
</dbReference>
<evidence type="ECO:0000256" key="4">
    <source>
        <dbReference type="ARBA" id="ARBA00022833"/>
    </source>
</evidence>
<reference evidence="7" key="1">
    <citation type="submission" date="2018-05" db="EMBL/GenBank/DDBJ databases">
        <authorList>
            <person name="Lanie J.A."/>
            <person name="Ng W.-L."/>
            <person name="Kazmierczak K.M."/>
            <person name="Andrzejewski T.M."/>
            <person name="Davidsen T.M."/>
            <person name="Wayne K.J."/>
            <person name="Tettelin H."/>
            <person name="Glass J.I."/>
            <person name="Rusch D."/>
            <person name="Podicherti R."/>
            <person name="Tsui H.-C.T."/>
            <person name="Winkler M.E."/>
        </authorList>
    </citation>
    <scope>NUCLEOTIDE SEQUENCE</scope>
</reference>
<dbReference type="GO" id="GO:0008235">
    <property type="term" value="F:metalloexopeptidase activity"/>
    <property type="evidence" value="ECO:0007669"/>
    <property type="project" value="TreeGrafter"/>
</dbReference>
<keyword evidence="4" id="KW-0862">Zinc</keyword>
<evidence type="ECO:0000256" key="2">
    <source>
        <dbReference type="ARBA" id="ARBA00022723"/>
    </source>
</evidence>
<keyword evidence="2" id="KW-0479">Metal-binding</keyword>
<dbReference type="SUPFAM" id="SSF102712">
    <property type="entry name" value="JAB1/MPN domain"/>
    <property type="match status" value="1"/>
</dbReference>
<keyword evidence="1" id="KW-0645">Protease</keyword>
<protein>
    <recommendedName>
        <fullName evidence="6">MPN domain-containing protein</fullName>
    </recommendedName>
</protein>
<evidence type="ECO:0000256" key="5">
    <source>
        <dbReference type="ARBA" id="ARBA00023049"/>
    </source>
</evidence>
<sequence>MITISQLFVSEIIAHAQESDPIECCGVLAGPNNVFEKLTQMTNVDNSPFRFSWNQKELLNVYLEMEDNNWTNRAVYHSHTHSEAYPSDTDIRMAGWPEAHYIIVSLMDKTNPVLRSFRIVDGLVEEETMEVI</sequence>
<keyword evidence="3" id="KW-0378">Hydrolase</keyword>
<dbReference type="GO" id="GO:0008270">
    <property type="term" value="F:zinc ion binding"/>
    <property type="evidence" value="ECO:0007669"/>
    <property type="project" value="TreeGrafter"/>
</dbReference>
<dbReference type="CDD" id="cd08070">
    <property type="entry name" value="MPN_like"/>
    <property type="match status" value="1"/>
</dbReference>
<dbReference type="InterPro" id="IPR000555">
    <property type="entry name" value="JAMM/MPN+_dom"/>
</dbReference>
<dbReference type="SMART" id="SM00232">
    <property type="entry name" value="JAB_MPN"/>
    <property type="match status" value="1"/>
</dbReference>
<name>A0A382B2V3_9ZZZZ</name>
<dbReference type="GO" id="GO:0006508">
    <property type="term" value="P:proteolysis"/>
    <property type="evidence" value="ECO:0007669"/>
    <property type="project" value="UniProtKB-KW"/>
</dbReference>
<proteinExistence type="predicted"/>
<dbReference type="PROSITE" id="PS50249">
    <property type="entry name" value="MPN"/>
    <property type="match status" value="1"/>
</dbReference>
<evidence type="ECO:0000256" key="1">
    <source>
        <dbReference type="ARBA" id="ARBA00022670"/>
    </source>
</evidence>
<keyword evidence="5" id="KW-0482">Metalloprotease</keyword>
<accession>A0A382B2V3</accession>
<gene>
    <name evidence="7" type="ORF">METZ01_LOCUS160990</name>
</gene>
<dbReference type="InterPro" id="IPR028090">
    <property type="entry name" value="JAB_dom_prok"/>
</dbReference>
<dbReference type="AlphaFoldDB" id="A0A382B2V3"/>
<dbReference type="PANTHER" id="PTHR34858:SF1">
    <property type="entry name" value="CYSO-CYSTEINE PEPTIDASE"/>
    <property type="match status" value="1"/>
</dbReference>
<evidence type="ECO:0000259" key="6">
    <source>
        <dbReference type="PROSITE" id="PS50249"/>
    </source>
</evidence>
<dbReference type="PANTHER" id="PTHR34858">
    <property type="entry name" value="CYSO-CYSTEINE PEPTIDASE"/>
    <property type="match status" value="1"/>
</dbReference>
<evidence type="ECO:0000256" key="3">
    <source>
        <dbReference type="ARBA" id="ARBA00022801"/>
    </source>
</evidence>
<feature type="domain" description="MPN" evidence="6">
    <location>
        <begin position="2"/>
        <end position="123"/>
    </location>
</feature>
<dbReference type="Pfam" id="PF14464">
    <property type="entry name" value="Prok-JAB"/>
    <property type="match status" value="1"/>
</dbReference>
<organism evidence="7">
    <name type="scientific">marine metagenome</name>
    <dbReference type="NCBI Taxonomy" id="408172"/>
    <lineage>
        <taxon>unclassified sequences</taxon>
        <taxon>metagenomes</taxon>
        <taxon>ecological metagenomes</taxon>
    </lineage>
</organism>
<dbReference type="EMBL" id="UINC01027973">
    <property type="protein sequence ID" value="SVB08136.1"/>
    <property type="molecule type" value="Genomic_DNA"/>
</dbReference>
<dbReference type="InterPro" id="IPR051929">
    <property type="entry name" value="VirAsm_ModProt"/>
</dbReference>